<evidence type="ECO:0000313" key="2">
    <source>
        <dbReference type="EMBL" id="KFD66834.1"/>
    </source>
</evidence>
<dbReference type="AlphaFoldDB" id="A0A085MHG0"/>
<dbReference type="Proteomes" id="UP000030758">
    <property type="component" value="Unassembled WGS sequence"/>
</dbReference>
<name>A0A085MHG0_9BILA</name>
<evidence type="ECO:0000313" key="1">
    <source>
        <dbReference type="EMBL" id="KFD56656.1"/>
    </source>
</evidence>
<gene>
    <name evidence="1" type="ORF">M513_02332</name>
    <name evidence="2" type="ORF">M514_02332</name>
</gene>
<reference evidence="1 3" key="1">
    <citation type="journal article" date="2014" name="Nat. Genet.">
        <title>Genome and transcriptome of the porcine whipworm Trichuris suis.</title>
        <authorList>
            <person name="Jex A.R."/>
            <person name="Nejsum P."/>
            <person name="Schwarz E.M."/>
            <person name="Hu L."/>
            <person name="Young N.D."/>
            <person name="Hall R.S."/>
            <person name="Korhonen P.K."/>
            <person name="Liao S."/>
            <person name="Thamsborg S."/>
            <person name="Xia J."/>
            <person name="Xu P."/>
            <person name="Wang S."/>
            <person name="Scheerlinck J.P."/>
            <person name="Hofmann A."/>
            <person name="Sternberg P.W."/>
            <person name="Wang J."/>
            <person name="Gasser R.B."/>
        </authorList>
    </citation>
    <scope>NUCLEOTIDE SEQUENCE [LARGE SCALE GENOMIC DNA]</scope>
    <source>
        <strain evidence="2">DCEP-RM93F</strain>
        <strain evidence="1">DCEP-RM93M</strain>
    </source>
</reference>
<protein>
    <submittedName>
        <fullName evidence="1">Uncharacterized protein</fullName>
    </submittedName>
</protein>
<keyword evidence="3" id="KW-1185">Reference proteome</keyword>
<organism evidence="1 3">
    <name type="scientific">Trichuris suis</name>
    <name type="common">pig whipworm</name>
    <dbReference type="NCBI Taxonomy" id="68888"/>
    <lineage>
        <taxon>Eukaryota</taxon>
        <taxon>Metazoa</taxon>
        <taxon>Ecdysozoa</taxon>
        <taxon>Nematoda</taxon>
        <taxon>Enoplea</taxon>
        <taxon>Dorylaimia</taxon>
        <taxon>Trichinellida</taxon>
        <taxon>Trichuridae</taxon>
        <taxon>Trichuris</taxon>
    </lineage>
</organism>
<proteinExistence type="predicted"/>
<dbReference type="EMBL" id="KL367520">
    <property type="protein sequence ID" value="KFD66834.1"/>
    <property type="molecule type" value="Genomic_DNA"/>
</dbReference>
<evidence type="ECO:0000313" key="3">
    <source>
        <dbReference type="Proteomes" id="UP000030764"/>
    </source>
</evidence>
<sequence>MDYPNYDGCAAVVHQPVSFIVQIQPEDTTPHDSAEELPLGVYVAEDCQKWEWRHPSYLRLVFECKIFPSWHTAIIAKRNKTRLTNAPLNYNVSLEHENTTILLLNSTLTTGPIAAY</sequence>
<accession>A0A085MHG0</accession>
<dbReference type="EMBL" id="KL363192">
    <property type="protein sequence ID" value="KFD56656.1"/>
    <property type="molecule type" value="Genomic_DNA"/>
</dbReference>
<dbReference type="Proteomes" id="UP000030764">
    <property type="component" value="Unassembled WGS sequence"/>
</dbReference>